<evidence type="ECO:0000313" key="2">
    <source>
        <dbReference type="EMBL" id="RYO86415.1"/>
    </source>
</evidence>
<feature type="compositionally biased region" description="Basic residues" evidence="1">
    <location>
        <begin position="62"/>
        <end position="72"/>
    </location>
</feature>
<accession>A0ABY0H9V1</accession>
<name>A0ABY0H9V1_9PEZI</name>
<dbReference type="EMBL" id="QJNS01000116">
    <property type="protein sequence ID" value="RYO86415.1"/>
    <property type="molecule type" value="Genomic_DNA"/>
</dbReference>
<feature type="compositionally biased region" description="Basic and acidic residues" evidence="1">
    <location>
        <begin position="154"/>
        <end position="177"/>
    </location>
</feature>
<dbReference type="Proteomes" id="UP000294003">
    <property type="component" value="Unassembled WGS sequence"/>
</dbReference>
<evidence type="ECO:0000256" key="1">
    <source>
        <dbReference type="SAM" id="MobiDB-lite"/>
    </source>
</evidence>
<proteinExistence type="predicted"/>
<evidence type="ECO:0000313" key="3">
    <source>
        <dbReference type="Proteomes" id="UP000294003"/>
    </source>
</evidence>
<feature type="compositionally biased region" description="Pro residues" evidence="1">
    <location>
        <begin position="95"/>
        <end position="108"/>
    </location>
</feature>
<protein>
    <submittedName>
        <fullName evidence="2">Uncharacterized protein</fullName>
    </submittedName>
</protein>
<sequence length="382" mass="43394">MPPRRARNRHYDDDDPYVFDDPHRTSSPPTNAYEYIGTDDPSGSPEHRQRPHSPPGEERRRSSPPRRSRHGRDQRSPPAYQRSPSPRHRASRRTSPPPKASREAPPPRNKSFQNKYHEFAQRPGVRRAQTLGRKGFDLLSSAAAAYYAPQTPSDNRRTRSVGREDDRERDRGRDRDRNRRHRHHDDYYDSEGPPRPGRHSRLHRHSPSPSPSPPRRRKSERSRRDYSPSPSVSSRDYSRDGRRGRRHDRDRRRASSYSPSPPPKRSRSRQKSADYKPRPGPNTPDQSKAAQERWQKAIGSAVRAGGLTALRLRKEPGSWTGDKGAKIAKAALGAAALDAFMDDDPRKDEPKGVKGMAGSALASLLASKLATSHGSRKSKHRH</sequence>
<feature type="region of interest" description="Disordered" evidence="1">
    <location>
        <begin position="1"/>
        <end position="131"/>
    </location>
</feature>
<gene>
    <name evidence="2" type="ORF">DL762_004752</name>
</gene>
<comment type="caution">
    <text evidence="2">The sequence shown here is derived from an EMBL/GenBank/DDBJ whole genome shotgun (WGS) entry which is preliminary data.</text>
</comment>
<feature type="compositionally biased region" description="Basic residues" evidence="1">
    <location>
        <begin position="242"/>
        <end position="254"/>
    </location>
</feature>
<reference evidence="2 3" key="1">
    <citation type="submission" date="2018-06" db="EMBL/GenBank/DDBJ databases">
        <title>Complete Genomes of Monosporascus.</title>
        <authorList>
            <person name="Robinson A.J."/>
            <person name="Natvig D.O."/>
        </authorList>
    </citation>
    <scope>NUCLEOTIDE SEQUENCE [LARGE SCALE GENOMIC DNA]</scope>
    <source>
        <strain evidence="2 3">CBS 609.92</strain>
    </source>
</reference>
<feature type="compositionally biased region" description="Basic residues" evidence="1">
    <location>
        <begin position="196"/>
        <end position="206"/>
    </location>
</feature>
<feature type="region of interest" description="Disordered" evidence="1">
    <location>
        <begin position="145"/>
        <end position="302"/>
    </location>
</feature>
<keyword evidence="3" id="KW-1185">Reference proteome</keyword>
<organism evidence="2 3">
    <name type="scientific">Monosporascus cannonballus</name>
    <dbReference type="NCBI Taxonomy" id="155416"/>
    <lineage>
        <taxon>Eukaryota</taxon>
        <taxon>Fungi</taxon>
        <taxon>Dikarya</taxon>
        <taxon>Ascomycota</taxon>
        <taxon>Pezizomycotina</taxon>
        <taxon>Sordariomycetes</taxon>
        <taxon>Xylariomycetidae</taxon>
        <taxon>Xylariales</taxon>
        <taxon>Xylariales incertae sedis</taxon>
        <taxon>Monosporascus</taxon>
    </lineage>
</organism>